<reference evidence="1 2" key="1">
    <citation type="submission" date="2014-10" db="EMBL/GenBank/DDBJ databases">
        <title>Genome sequence of Micropolyspora internatus JCM3315.</title>
        <authorList>
            <person name="Shin S.-K."/>
            <person name="Yi H."/>
        </authorList>
    </citation>
    <scope>NUCLEOTIDE SEQUENCE [LARGE SCALE GENOMIC DNA]</scope>
    <source>
        <strain evidence="1 2">JCM 3315</strain>
    </source>
</reference>
<accession>A0A837D464</accession>
<dbReference type="AlphaFoldDB" id="A0A837D464"/>
<dbReference type="EMBL" id="JRZE01000006">
    <property type="protein sequence ID" value="KHF42589.1"/>
    <property type="molecule type" value="Genomic_DNA"/>
</dbReference>
<comment type="caution">
    <text evidence="1">The sequence shown here is derived from an EMBL/GenBank/DDBJ whole genome shotgun (WGS) entry which is preliminary data.</text>
</comment>
<sequence>MTIVFPSHGLRDERGRFAEGHGILRRKMPVNPQFVHSLEIAEIVDAPAGGHLVAYRV</sequence>
<protein>
    <submittedName>
        <fullName evidence="1">Uncharacterized protein</fullName>
    </submittedName>
</protein>
<evidence type="ECO:0000313" key="1">
    <source>
        <dbReference type="EMBL" id="KHF42589.1"/>
    </source>
</evidence>
<evidence type="ECO:0000313" key="2">
    <source>
        <dbReference type="Proteomes" id="UP000030848"/>
    </source>
</evidence>
<name>A0A837D464_9PSEU</name>
<organism evidence="1 2">
    <name type="scientific">Saccharomonospora viridis</name>
    <dbReference type="NCBI Taxonomy" id="1852"/>
    <lineage>
        <taxon>Bacteria</taxon>
        <taxon>Bacillati</taxon>
        <taxon>Actinomycetota</taxon>
        <taxon>Actinomycetes</taxon>
        <taxon>Pseudonocardiales</taxon>
        <taxon>Pseudonocardiaceae</taxon>
        <taxon>Saccharomonospora</taxon>
    </lineage>
</organism>
<proteinExistence type="predicted"/>
<gene>
    <name evidence="1" type="ORF">MINT15_27910</name>
</gene>
<dbReference type="Proteomes" id="UP000030848">
    <property type="component" value="Unassembled WGS sequence"/>
</dbReference>